<evidence type="ECO:0000313" key="2">
    <source>
        <dbReference type="EMBL" id="CAF1605055.1"/>
    </source>
</evidence>
<dbReference type="AlphaFoldDB" id="A0A816B5W6"/>
<comment type="caution">
    <text evidence="2">The sequence shown here is derived from an EMBL/GenBank/DDBJ whole genome shotgun (WGS) entry which is preliminary data.</text>
</comment>
<dbReference type="EMBL" id="CAJNOH010004041">
    <property type="protein sequence ID" value="CAF1357580.1"/>
    <property type="molecule type" value="Genomic_DNA"/>
</dbReference>
<keyword evidence="3" id="KW-1185">Reference proteome</keyword>
<proteinExistence type="predicted"/>
<reference evidence="2" key="1">
    <citation type="submission" date="2021-02" db="EMBL/GenBank/DDBJ databases">
        <authorList>
            <person name="Nowell W R."/>
        </authorList>
    </citation>
    <scope>NUCLEOTIDE SEQUENCE</scope>
</reference>
<evidence type="ECO:0000313" key="1">
    <source>
        <dbReference type="EMBL" id="CAF1357580.1"/>
    </source>
</evidence>
<sequence length="211" mass="24684">MEIYELDYVKDEVIQQLEAVPCWHRLRKINLEGDFPDDNGIVGENIAHLLHIAKRSPNFHELYIKSDLDFGRVLSSNIELGILLSSQIEILYFKTKDADCSLKDLVRIVDKLFSHSTSTPHLKQLTLNIDGHPDVWLTTRHLIRWLEKVFKRFQELIHFTLYCQYEEFLQDSPISLSELASESSVMSSLSRPRRIGSLSYRYKPHSLDIWL</sequence>
<evidence type="ECO:0000313" key="3">
    <source>
        <dbReference type="Proteomes" id="UP000663870"/>
    </source>
</evidence>
<dbReference type="EMBL" id="CAJNOL010005433">
    <property type="protein sequence ID" value="CAF1605055.1"/>
    <property type="molecule type" value="Genomic_DNA"/>
</dbReference>
<name>A0A816B5W6_9BILA</name>
<gene>
    <name evidence="2" type="ORF">JXQ802_LOCUS48752</name>
    <name evidence="1" type="ORF">PYM288_LOCUS32714</name>
</gene>
<dbReference type="Proteomes" id="UP000663854">
    <property type="component" value="Unassembled WGS sequence"/>
</dbReference>
<dbReference type="Proteomes" id="UP000663870">
    <property type="component" value="Unassembled WGS sequence"/>
</dbReference>
<protein>
    <submittedName>
        <fullName evidence="2">Uncharacterized protein</fullName>
    </submittedName>
</protein>
<accession>A0A816B5W6</accession>
<organism evidence="2 3">
    <name type="scientific">Rotaria sordida</name>
    <dbReference type="NCBI Taxonomy" id="392033"/>
    <lineage>
        <taxon>Eukaryota</taxon>
        <taxon>Metazoa</taxon>
        <taxon>Spiralia</taxon>
        <taxon>Gnathifera</taxon>
        <taxon>Rotifera</taxon>
        <taxon>Eurotatoria</taxon>
        <taxon>Bdelloidea</taxon>
        <taxon>Philodinida</taxon>
        <taxon>Philodinidae</taxon>
        <taxon>Rotaria</taxon>
    </lineage>
</organism>